<dbReference type="Proteomes" id="UP001610446">
    <property type="component" value="Unassembled WGS sequence"/>
</dbReference>
<evidence type="ECO:0000313" key="3">
    <source>
        <dbReference type="Proteomes" id="UP001610446"/>
    </source>
</evidence>
<dbReference type="InterPro" id="IPR008928">
    <property type="entry name" value="6-hairpin_glycosidase_sf"/>
</dbReference>
<accession>A0ABR4JB99</accession>
<keyword evidence="3" id="KW-1185">Reference proteome</keyword>
<evidence type="ECO:0000259" key="1">
    <source>
        <dbReference type="Pfam" id="PF17389"/>
    </source>
</evidence>
<dbReference type="PANTHER" id="PTHR34987:SF2">
    <property type="entry name" value="B, PUTATIVE (AFU_ORTHOLOGUE AFUA_7G05040)-RELATED"/>
    <property type="match status" value="1"/>
</dbReference>
<reference evidence="2 3" key="1">
    <citation type="submission" date="2024-07" db="EMBL/GenBank/DDBJ databases">
        <title>Section-level genome sequencing and comparative genomics of Aspergillus sections Usti and Cavernicolus.</title>
        <authorList>
            <consortium name="Lawrence Berkeley National Laboratory"/>
            <person name="Nybo J.L."/>
            <person name="Vesth T.C."/>
            <person name="Theobald S."/>
            <person name="Frisvad J.C."/>
            <person name="Larsen T.O."/>
            <person name="Kjaerboelling I."/>
            <person name="Rothschild-Mancinelli K."/>
            <person name="Lyhne E.K."/>
            <person name="Kogle M.E."/>
            <person name="Barry K."/>
            <person name="Clum A."/>
            <person name="Na H."/>
            <person name="Ledsgaard L."/>
            <person name="Lin J."/>
            <person name="Lipzen A."/>
            <person name="Kuo A."/>
            <person name="Riley R."/>
            <person name="Mondo S."/>
            <person name="Labutti K."/>
            <person name="Haridas S."/>
            <person name="Pangalinan J."/>
            <person name="Salamov A.A."/>
            <person name="Simmons B.A."/>
            <person name="Magnuson J.K."/>
            <person name="Chen J."/>
            <person name="Drula E."/>
            <person name="Henrissat B."/>
            <person name="Wiebenga A."/>
            <person name="Lubbers R.J."/>
            <person name="Gomes A.C."/>
            <person name="Makela M.R."/>
            <person name="Stajich J."/>
            <person name="Grigoriev I.V."/>
            <person name="Mortensen U.H."/>
            <person name="De Vries R.P."/>
            <person name="Baker S.E."/>
            <person name="Andersen M.R."/>
        </authorList>
    </citation>
    <scope>NUCLEOTIDE SEQUENCE [LARGE SCALE GENOMIC DNA]</scope>
    <source>
        <strain evidence="2 3">CBS 123904</strain>
    </source>
</reference>
<dbReference type="Gene3D" id="2.60.120.260">
    <property type="entry name" value="Galactose-binding domain-like"/>
    <property type="match status" value="1"/>
</dbReference>
<dbReference type="Gene3D" id="1.50.10.10">
    <property type="match status" value="1"/>
</dbReference>
<dbReference type="EMBL" id="JBFXLU010000166">
    <property type="protein sequence ID" value="KAL2837131.1"/>
    <property type="molecule type" value="Genomic_DNA"/>
</dbReference>
<keyword evidence="2" id="KW-0378">Hydrolase</keyword>
<comment type="caution">
    <text evidence="2">The sequence shown here is derived from an EMBL/GenBank/DDBJ whole genome shotgun (WGS) entry which is preliminary data.</text>
</comment>
<name>A0ABR4JB99_9EURO</name>
<sequence length="793" mass="90306">MSGTVFDLTWMWHPDFHEDQTDTAGLLVHFKRTFKVISPLPTSLPIQITADTRYKLFVNQQLVAFGPVKGDQNLWFYDEVDIAAYLKPGYNNVSVVVLRFFHATQYAPSFPRLSSGGLRVVAPEAWATNLNSSPYWESAIDPWTRFRLDEPEDRFLNVYEEVSYGVRKMEWKPAKLLEFRVSTGNSTPWHLSPRMIPHLTVKPTEFFAIHNVQSSLHQDQWEKTLLGRGPPLSLPPESTHQLDLEVAFHTTAFVQAIFERFPESAMGSILTLTYAESYEDEPVEVPDIRRKAQRCDHTNSIHGPKDIYDLVVRDINDDCSYNSNAASTIIVRPFHWRTFRFIRLNITVGSHPLVLHELTIEKVNYPLQTFARIDTSDIETKALWDVSVRTLENCMHDCYEDCPFYEQLQYAMDVRSSALYTYYLSGDDRMARQAIIQLRNSFQARLGLTLSRSPTHRPQVIPHFSLFWVLTVYDHLQFFGDTSFTKISLPIIEAVLSFFDTRIDPTLGLIRLEDGPGIWNFIDWVQEWKPHGLSPAVKATGISTYTNSLYAYTLTRVSSIMSTLGLPQRAEEHATRASSVVEAIRTHCFDGSFFTDTLSSAATTANAPLSQHAQVWCVLSGAATGHLAQEILRKSLDPYITQKFIQTSTAMSFYTARALSKAGGSVYNEHFHRFWDPWRAQIAMGLSTWQEDDVSRRSDCHAWGSVPIYEFTAEVAGLSPAKPGWEIIRFAPRVWLYPRFAGTVPISTKQGMVTLVSAPRRGETRDPVAADKPDQDADQLPVAIMPPWNHDMR</sequence>
<dbReference type="InterPro" id="IPR035396">
    <property type="entry name" value="Bac_rhamnosid6H"/>
</dbReference>
<evidence type="ECO:0000313" key="2">
    <source>
        <dbReference type="EMBL" id="KAL2837131.1"/>
    </source>
</evidence>
<protein>
    <submittedName>
        <fullName evidence="2">Six-hairpin glycosidase</fullName>
    </submittedName>
</protein>
<gene>
    <name evidence="2" type="ORF">BJY01DRAFT_258474</name>
</gene>
<dbReference type="PANTHER" id="PTHR34987">
    <property type="entry name" value="C, PUTATIVE (AFU_ORTHOLOGUE AFUA_3G02880)-RELATED"/>
    <property type="match status" value="1"/>
</dbReference>
<proteinExistence type="predicted"/>
<organism evidence="2 3">
    <name type="scientific">Aspergillus pseudoustus</name>
    <dbReference type="NCBI Taxonomy" id="1810923"/>
    <lineage>
        <taxon>Eukaryota</taxon>
        <taxon>Fungi</taxon>
        <taxon>Dikarya</taxon>
        <taxon>Ascomycota</taxon>
        <taxon>Pezizomycotina</taxon>
        <taxon>Eurotiomycetes</taxon>
        <taxon>Eurotiomycetidae</taxon>
        <taxon>Eurotiales</taxon>
        <taxon>Aspergillaceae</taxon>
        <taxon>Aspergillus</taxon>
        <taxon>Aspergillus subgen. Nidulantes</taxon>
    </lineage>
</organism>
<feature type="domain" description="Alpha-L-rhamnosidase six-hairpin glycosidase" evidence="1">
    <location>
        <begin position="371"/>
        <end position="703"/>
    </location>
</feature>
<dbReference type="GO" id="GO:0016798">
    <property type="term" value="F:hydrolase activity, acting on glycosyl bonds"/>
    <property type="evidence" value="ECO:0007669"/>
    <property type="project" value="UniProtKB-KW"/>
</dbReference>
<dbReference type="SUPFAM" id="SSF48208">
    <property type="entry name" value="Six-hairpin glycosidases"/>
    <property type="match status" value="1"/>
</dbReference>
<dbReference type="Gene3D" id="2.60.420.10">
    <property type="entry name" value="Maltose phosphorylase, domain 3"/>
    <property type="match status" value="1"/>
</dbReference>
<dbReference type="InterPro" id="IPR012341">
    <property type="entry name" value="6hp_glycosidase-like_sf"/>
</dbReference>
<dbReference type="Pfam" id="PF17389">
    <property type="entry name" value="Bac_rhamnosid6H"/>
    <property type="match status" value="1"/>
</dbReference>
<keyword evidence="2" id="KW-0326">Glycosidase</keyword>